<name>A0A839ZVX9_9CAUL</name>
<keyword evidence="2" id="KW-0378">Hydrolase</keyword>
<accession>A0A839ZVX9</accession>
<protein>
    <submittedName>
        <fullName evidence="2">Limonene-1,2-epoxide hydrolase</fullName>
        <ecNumber evidence="2">3.3.2.8</ecNumber>
    </submittedName>
</protein>
<organism evidence="2 3">
    <name type="scientific">Phenylobacterium haematophilum</name>
    <dbReference type="NCBI Taxonomy" id="98513"/>
    <lineage>
        <taxon>Bacteria</taxon>
        <taxon>Pseudomonadati</taxon>
        <taxon>Pseudomonadota</taxon>
        <taxon>Alphaproteobacteria</taxon>
        <taxon>Caulobacterales</taxon>
        <taxon>Caulobacteraceae</taxon>
        <taxon>Phenylobacterium</taxon>
    </lineage>
</organism>
<gene>
    <name evidence="2" type="ORF">GGQ61_000228</name>
</gene>
<comment type="caution">
    <text evidence="2">The sequence shown here is derived from an EMBL/GenBank/DDBJ whole genome shotgun (WGS) entry which is preliminary data.</text>
</comment>
<dbReference type="Proteomes" id="UP000530564">
    <property type="component" value="Unassembled WGS sequence"/>
</dbReference>
<dbReference type="EC" id="3.3.2.8" evidence="2"/>
<evidence type="ECO:0000259" key="1">
    <source>
        <dbReference type="Pfam" id="PF12680"/>
    </source>
</evidence>
<dbReference type="AlphaFoldDB" id="A0A839ZVX9"/>
<proteinExistence type="predicted"/>
<keyword evidence="3" id="KW-1185">Reference proteome</keyword>
<dbReference type="Gene3D" id="3.10.450.50">
    <property type="match status" value="1"/>
</dbReference>
<dbReference type="InterPro" id="IPR032710">
    <property type="entry name" value="NTF2-like_dom_sf"/>
</dbReference>
<dbReference type="EMBL" id="JACIDK010000001">
    <property type="protein sequence ID" value="MBB3889531.1"/>
    <property type="molecule type" value="Genomic_DNA"/>
</dbReference>
<dbReference type="Pfam" id="PF12680">
    <property type="entry name" value="SnoaL_2"/>
    <property type="match status" value="1"/>
</dbReference>
<sequence>MSEAKIDVIRRLQQAIAAKDKADFLDFFAPEVEYHYHVGTRPLMGRDWVEKFITKYWADNSGSTWVIERHAETDTHLFTEGREEYVNASGQTVTHPYMGIIEFKPDGKIVGWRDYFQMADPNATH</sequence>
<dbReference type="InterPro" id="IPR037401">
    <property type="entry name" value="SnoaL-like"/>
</dbReference>
<dbReference type="RefSeq" id="WP_183769539.1">
    <property type="nucleotide sequence ID" value="NZ_JACIDK010000001.1"/>
</dbReference>
<evidence type="ECO:0000313" key="2">
    <source>
        <dbReference type="EMBL" id="MBB3889531.1"/>
    </source>
</evidence>
<feature type="domain" description="SnoaL-like" evidence="1">
    <location>
        <begin position="9"/>
        <end position="111"/>
    </location>
</feature>
<reference evidence="2 3" key="1">
    <citation type="submission" date="2020-08" db="EMBL/GenBank/DDBJ databases">
        <title>Genomic Encyclopedia of Type Strains, Phase IV (KMG-IV): sequencing the most valuable type-strain genomes for metagenomic binning, comparative biology and taxonomic classification.</title>
        <authorList>
            <person name="Goeker M."/>
        </authorList>
    </citation>
    <scope>NUCLEOTIDE SEQUENCE [LARGE SCALE GENOMIC DNA]</scope>
    <source>
        <strain evidence="2 3">DSM 21793</strain>
    </source>
</reference>
<dbReference type="GO" id="GO:0018744">
    <property type="term" value="F:limonene-1,2-epoxide hydrolase activity"/>
    <property type="evidence" value="ECO:0007669"/>
    <property type="project" value="UniProtKB-EC"/>
</dbReference>
<dbReference type="SUPFAM" id="SSF54427">
    <property type="entry name" value="NTF2-like"/>
    <property type="match status" value="1"/>
</dbReference>
<evidence type="ECO:0000313" key="3">
    <source>
        <dbReference type="Proteomes" id="UP000530564"/>
    </source>
</evidence>